<gene>
    <name evidence="8" type="ORF">SAMN04488104_1011113</name>
</gene>
<evidence type="ECO:0000256" key="5">
    <source>
        <dbReference type="ARBA" id="ARBA00023136"/>
    </source>
</evidence>
<keyword evidence="4" id="KW-0812">Transmembrane</keyword>
<dbReference type="InterPro" id="IPR057601">
    <property type="entry name" value="Oar-like_b-barrel"/>
</dbReference>
<dbReference type="SUPFAM" id="SSF49464">
    <property type="entry name" value="Carboxypeptidase regulatory domain-like"/>
    <property type="match status" value="1"/>
</dbReference>
<proteinExistence type="predicted"/>
<evidence type="ECO:0000313" key="9">
    <source>
        <dbReference type="Proteomes" id="UP000199060"/>
    </source>
</evidence>
<evidence type="ECO:0000256" key="1">
    <source>
        <dbReference type="ARBA" id="ARBA00004571"/>
    </source>
</evidence>
<evidence type="ECO:0000259" key="7">
    <source>
        <dbReference type="Pfam" id="PF25183"/>
    </source>
</evidence>
<dbReference type="Proteomes" id="UP000199060">
    <property type="component" value="Unassembled WGS sequence"/>
</dbReference>
<name>A0A1G6R6C7_9BACT</name>
<sequence>MWLTFALEFYSKTNFTKTKIMRQNLLRNLLTMMLVVLSTGWAMSQGVTTGNIQGLVTDASGESLPGANIVATHEPSGTRYGAVSNLEGRFVLPNMRVGGPYTVRITFVGFEERTFEGIVLGLGQTYSLNATLSDGLELEAIEVIASKDAIMNADKTGAGLNLTNDRINALPTVSRSINDFTRLTPQSNGTSFAGTSSRFNNYTVDGNIYNNNFGLGSGQFAGSNPISLDAIEEVQVNLAPYDVRQGGFTGASVNAITRSGTNEYTGSAYYFLRNDQMIGDKVNDTRLNVGDSKNEIAGFRVGGPIIKNKLFFFVSYEKETEAVPSFTKVASRPGLAPDGLTVSRVPASELDFVRDQMRSLYDYETGPYENYAFASEQERFNARLDFNVNENHKVSLRYNNYTAFTDVPTNGNSIRYISTRFRNTSRTGIEAMNFRNANYTNDRSVQSWVGEINSRLGANMSNQINIGYTSITDPKRGVPGGQNFPFIEVLEPDAGGNLLYYFSMGNELFTVGNLLENRIFNFTDNLSLYKGKHTYTFGVNFEYMTFKNAFNPVFNGFYRFNSYQSFVVAVINRTPGVYPDAFAKGYALDGSTTPPVDETRFGQFGLYVQDEYQVTPRMKVTGGLRVDFPFYPIDIPTNQLLDNLNKTFETPDGTIRPDVSQFPKVNPLWSPRVGFNWDVNGDRTTQVRGGTGIFSGRIPFVWLSNQVNGSGVVRGGLGEEGEDLVELLGPNYQFNPDVTFGNPENPGQSLSNELNLTDRNFKLPQVWRTNLAIDQILPFGIIGTAEFIFNRDVTTPIAYNPVVRTPDGTLSGPDQRPYWNGTNYSNDDDFRNVFYLTNARRKADYYSITAQLQKQFDNGFSAMIAYTRSRSRDLDAAGGSQAISLWPATVQSDRNDPELGFAGFDIPNRLISSLSYQTDNTTISIFYEGADAGRFSYTYSGNFGDASNRLMYIPNNANELVFEEFSLGGRNVTAAEQAQALDAYINQDEYLSANRGSIAERNGALRPWVNRFDLRITEDLVLSKDSKNKLQLSIDILNIGNMFNSSWGIQRFAFQNNLLNYRGRNDAGQPVYRLNTVPGTSEFPTETFRTSTSLGDTWRMQVGVRYIFN</sequence>
<dbReference type="InterPro" id="IPR036942">
    <property type="entry name" value="Beta-barrel_TonB_sf"/>
</dbReference>
<comment type="subcellular location">
    <subcellularLocation>
        <location evidence="1">Cell outer membrane</location>
        <topology evidence="1">Multi-pass membrane protein</topology>
    </subcellularLocation>
</comment>
<evidence type="ECO:0000313" key="8">
    <source>
        <dbReference type="EMBL" id="SDD00011.1"/>
    </source>
</evidence>
<dbReference type="GO" id="GO:0015344">
    <property type="term" value="F:siderophore uptake transmembrane transporter activity"/>
    <property type="evidence" value="ECO:0007669"/>
    <property type="project" value="TreeGrafter"/>
</dbReference>
<dbReference type="STRING" id="686796.SAMN04488104_1011113"/>
<dbReference type="GO" id="GO:0004180">
    <property type="term" value="F:carboxypeptidase activity"/>
    <property type="evidence" value="ECO:0007669"/>
    <property type="project" value="UniProtKB-KW"/>
</dbReference>
<reference evidence="9" key="1">
    <citation type="submission" date="2016-10" db="EMBL/GenBank/DDBJ databases">
        <authorList>
            <person name="Varghese N."/>
            <person name="Submissions S."/>
        </authorList>
    </citation>
    <scope>NUCLEOTIDE SEQUENCE [LARGE SCALE GENOMIC DNA]</scope>
    <source>
        <strain evidence="9">DSM 23095</strain>
    </source>
</reference>
<dbReference type="Gene3D" id="2.60.40.1120">
    <property type="entry name" value="Carboxypeptidase-like, regulatory domain"/>
    <property type="match status" value="1"/>
</dbReference>
<evidence type="ECO:0000256" key="3">
    <source>
        <dbReference type="ARBA" id="ARBA00022452"/>
    </source>
</evidence>
<dbReference type="InterPro" id="IPR008969">
    <property type="entry name" value="CarboxyPept-like_regulatory"/>
</dbReference>
<dbReference type="Pfam" id="PF25183">
    <property type="entry name" value="OMP_b-brl_4"/>
    <property type="match status" value="1"/>
</dbReference>
<dbReference type="EMBL" id="FNAC01000011">
    <property type="protein sequence ID" value="SDD00011.1"/>
    <property type="molecule type" value="Genomic_DNA"/>
</dbReference>
<keyword evidence="6" id="KW-0998">Cell outer membrane</keyword>
<dbReference type="Gene3D" id="2.40.170.20">
    <property type="entry name" value="TonB-dependent receptor, beta-barrel domain"/>
    <property type="match status" value="1"/>
</dbReference>
<accession>A0A1G6R6C7</accession>
<keyword evidence="3" id="KW-1134">Transmembrane beta strand</keyword>
<protein>
    <submittedName>
        <fullName evidence="8">Carboxypeptidase regulatory-like domain-containing protein</fullName>
    </submittedName>
</protein>
<dbReference type="AlphaFoldDB" id="A0A1G6R6C7"/>
<keyword evidence="8" id="KW-0645">Protease</keyword>
<dbReference type="SUPFAM" id="SSF56935">
    <property type="entry name" value="Porins"/>
    <property type="match status" value="1"/>
</dbReference>
<keyword evidence="8" id="KW-0121">Carboxypeptidase</keyword>
<dbReference type="Pfam" id="PF13620">
    <property type="entry name" value="CarboxypepD_reg"/>
    <property type="match status" value="1"/>
</dbReference>
<dbReference type="GO" id="GO:0044718">
    <property type="term" value="P:siderophore transmembrane transport"/>
    <property type="evidence" value="ECO:0007669"/>
    <property type="project" value="TreeGrafter"/>
</dbReference>
<dbReference type="GO" id="GO:0009279">
    <property type="term" value="C:cell outer membrane"/>
    <property type="evidence" value="ECO:0007669"/>
    <property type="project" value="UniProtKB-SubCell"/>
</dbReference>
<keyword evidence="8" id="KW-0378">Hydrolase</keyword>
<evidence type="ECO:0000256" key="6">
    <source>
        <dbReference type="ARBA" id="ARBA00023237"/>
    </source>
</evidence>
<keyword evidence="2" id="KW-0813">Transport</keyword>
<evidence type="ECO:0000256" key="2">
    <source>
        <dbReference type="ARBA" id="ARBA00022448"/>
    </source>
</evidence>
<organism evidence="8 9">
    <name type="scientific">Algoriphagus faecimaris</name>
    <dbReference type="NCBI Taxonomy" id="686796"/>
    <lineage>
        <taxon>Bacteria</taxon>
        <taxon>Pseudomonadati</taxon>
        <taxon>Bacteroidota</taxon>
        <taxon>Cytophagia</taxon>
        <taxon>Cytophagales</taxon>
        <taxon>Cyclobacteriaceae</taxon>
        <taxon>Algoriphagus</taxon>
    </lineage>
</organism>
<keyword evidence="9" id="KW-1185">Reference proteome</keyword>
<feature type="domain" description="TonB-dependent transporter Oar-like beta-barrel" evidence="7">
    <location>
        <begin position="256"/>
        <end position="1044"/>
    </location>
</feature>
<dbReference type="PANTHER" id="PTHR30069">
    <property type="entry name" value="TONB-DEPENDENT OUTER MEMBRANE RECEPTOR"/>
    <property type="match status" value="1"/>
</dbReference>
<dbReference type="PANTHER" id="PTHR30069:SF46">
    <property type="entry name" value="OAR PROTEIN"/>
    <property type="match status" value="1"/>
</dbReference>
<keyword evidence="5" id="KW-0472">Membrane</keyword>
<dbReference type="InterPro" id="IPR039426">
    <property type="entry name" value="TonB-dep_rcpt-like"/>
</dbReference>
<evidence type="ECO:0000256" key="4">
    <source>
        <dbReference type="ARBA" id="ARBA00022692"/>
    </source>
</evidence>